<evidence type="ECO:0000313" key="1">
    <source>
        <dbReference type="EMBL" id="TFK62411.1"/>
    </source>
</evidence>
<feature type="non-terminal residue" evidence="1">
    <location>
        <position position="885"/>
    </location>
</feature>
<organism evidence="1 2">
    <name type="scientific">Pluteus cervinus</name>
    <dbReference type="NCBI Taxonomy" id="181527"/>
    <lineage>
        <taxon>Eukaryota</taxon>
        <taxon>Fungi</taxon>
        <taxon>Dikarya</taxon>
        <taxon>Basidiomycota</taxon>
        <taxon>Agaricomycotina</taxon>
        <taxon>Agaricomycetes</taxon>
        <taxon>Agaricomycetidae</taxon>
        <taxon>Agaricales</taxon>
        <taxon>Pluteineae</taxon>
        <taxon>Pluteaceae</taxon>
        <taxon>Pluteus</taxon>
    </lineage>
</organism>
<dbReference type="Proteomes" id="UP000308600">
    <property type="component" value="Unassembled WGS sequence"/>
</dbReference>
<dbReference type="EMBL" id="ML208584">
    <property type="protein sequence ID" value="TFK62411.1"/>
    <property type="molecule type" value="Genomic_DNA"/>
</dbReference>
<accession>A0ACD3AA58</accession>
<gene>
    <name evidence="1" type="ORF">BDN72DRAFT_882672</name>
</gene>
<evidence type="ECO:0000313" key="2">
    <source>
        <dbReference type="Proteomes" id="UP000308600"/>
    </source>
</evidence>
<reference evidence="1 2" key="1">
    <citation type="journal article" date="2019" name="Nat. Ecol. Evol.">
        <title>Megaphylogeny resolves global patterns of mushroom evolution.</title>
        <authorList>
            <person name="Varga T."/>
            <person name="Krizsan K."/>
            <person name="Foldi C."/>
            <person name="Dima B."/>
            <person name="Sanchez-Garcia M."/>
            <person name="Sanchez-Ramirez S."/>
            <person name="Szollosi G.J."/>
            <person name="Szarkandi J.G."/>
            <person name="Papp V."/>
            <person name="Albert L."/>
            <person name="Andreopoulos W."/>
            <person name="Angelini C."/>
            <person name="Antonin V."/>
            <person name="Barry K.W."/>
            <person name="Bougher N.L."/>
            <person name="Buchanan P."/>
            <person name="Buyck B."/>
            <person name="Bense V."/>
            <person name="Catcheside P."/>
            <person name="Chovatia M."/>
            <person name="Cooper J."/>
            <person name="Damon W."/>
            <person name="Desjardin D."/>
            <person name="Finy P."/>
            <person name="Geml J."/>
            <person name="Haridas S."/>
            <person name="Hughes K."/>
            <person name="Justo A."/>
            <person name="Karasinski D."/>
            <person name="Kautmanova I."/>
            <person name="Kiss B."/>
            <person name="Kocsube S."/>
            <person name="Kotiranta H."/>
            <person name="LaButti K.M."/>
            <person name="Lechner B.E."/>
            <person name="Liimatainen K."/>
            <person name="Lipzen A."/>
            <person name="Lukacs Z."/>
            <person name="Mihaltcheva S."/>
            <person name="Morgado L.N."/>
            <person name="Niskanen T."/>
            <person name="Noordeloos M.E."/>
            <person name="Ohm R.A."/>
            <person name="Ortiz-Santana B."/>
            <person name="Ovrebo C."/>
            <person name="Racz N."/>
            <person name="Riley R."/>
            <person name="Savchenko A."/>
            <person name="Shiryaev A."/>
            <person name="Soop K."/>
            <person name="Spirin V."/>
            <person name="Szebenyi C."/>
            <person name="Tomsovsky M."/>
            <person name="Tulloss R.E."/>
            <person name="Uehling J."/>
            <person name="Grigoriev I.V."/>
            <person name="Vagvolgyi C."/>
            <person name="Papp T."/>
            <person name="Martin F.M."/>
            <person name="Miettinen O."/>
            <person name="Hibbett D.S."/>
            <person name="Nagy L.G."/>
        </authorList>
    </citation>
    <scope>NUCLEOTIDE SEQUENCE [LARGE SCALE GENOMIC DNA]</scope>
    <source>
        <strain evidence="1 2">NL-1719</strain>
    </source>
</reference>
<sequence>MLTRFLVLPNELWEHVFLQLDCISVLQCKKVCRVFNNIITASIEIQYREELMMDGMVDTCSSNLPIKERLALLRERRSAWDNLQWQIFPTQDIPTACDFYEFMGGTFAFIDEDQFTPITLPTKTPEGSRKTHQLDFTALDFAMDATQDVVIFLAEQIVNNPSTDLYVRTYNSLEPHPLSERPCIPVGFQERPPTCTVQIAGDILALVFNDADEIELYIRIWNWKSGRLIHEQALTNSGAKPDVFILLSAQAFALVFRTDSGYISIWNLDSGTEVSRLCLPEIIQNAELEEVTVDTPPLFARPQWPDRVFARSPDQRIQVFSLAYHSEEAAPLLQVHILNEFLLSYATPPPSSNQDPVSVRWDDWGPRNTRILNMGYSEDAHCFSNGLRVALPMGEDDSHLRVLDFNFRRKLAAKDPDTSKSSVKSITSPTIISYPEIFKKDVITCLPYTFHERAFQDSCPVYRPLIHLGEFHVLVVDVHGWEGANIAKSCYATKRTMGKRVPPTRLPQYFAVQAGRLLFEVCRLFNEIIASSSNIQNHERRSAWHELEWKLFPAQNFLKSYHAYRLVCGVFAVVQNNNEFITMTLPTKTSQGSQRVHHLDFDTRDFAMDPTQDLAIFLEERIGNELSTHLHIRTYETVVPHPDSEQPRIFVHLDERPDECLVQIAGDIFALAYDNFPTLLNGNETRFNIRIWNWKSGTLIHEQTLRNTGATPKSFVLLNSKAFALGVRTSSGYISIWDLDSGTEASRLHFPELSDLHDPEVCLGKVSVDAPPFLARPQSGCVFLTSPEHRVHTFSLGYEWHGVPWFDLRVHTLDDFLMSCATPRSSHSPERGPFLNVPWEDWGPHHTRIMEVSREPDDQSDQQYFSQGSRVLLPPDGGDMLVRVL</sequence>
<keyword evidence="2" id="KW-1185">Reference proteome</keyword>
<protein>
    <submittedName>
        <fullName evidence="1">Uncharacterized protein</fullName>
    </submittedName>
</protein>
<name>A0ACD3AA58_9AGAR</name>
<proteinExistence type="predicted"/>